<dbReference type="Proteomes" id="UP000054925">
    <property type="component" value="Unassembled WGS sequence"/>
</dbReference>
<dbReference type="AlphaFoldDB" id="A0A158J5U1"/>
<gene>
    <name evidence="2" type="ORF">AWB67_03332</name>
</gene>
<comment type="caution">
    <text evidence="2">The sequence shown here is derived from an EMBL/GenBank/DDBJ whole genome shotgun (WGS) entry which is preliminary data.</text>
</comment>
<evidence type="ECO:0000256" key="1">
    <source>
        <dbReference type="SAM" id="MobiDB-lite"/>
    </source>
</evidence>
<feature type="region of interest" description="Disordered" evidence="1">
    <location>
        <begin position="21"/>
        <end position="44"/>
    </location>
</feature>
<evidence type="ECO:0000313" key="3">
    <source>
        <dbReference type="Proteomes" id="UP000054925"/>
    </source>
</evidence>
<organism evidence="2 3">
    <name type="scientific">Caballeronia terrestris</name>
    <dbReference type="NCBI Taxonomy" id="1226301"/>
    <lineage>
        <taxon>Bacteria</taxon>
        <taxon>Pseudomonadati</taxon>
        <taxon>Pseudomonadota</taxon>
        <taxon>Betaproteobacteria</taxon>
        <taxon>Burkholderiales</taxon>
        <taxon>Burkholderiaceae</taxon>
        <taxon>Caballeronia</taxon>
    </lineage>
</organism>
<proteinExistence type="predicted"/>
<dbReference type="EMBL" id="FCOL02000017">
    <property type="protein sequence ID" value="SAL63690.1"/>
    <property type="molecule type" value="Genomic_DNA"/>
</dbReference>
<reference evidence="2" key="1">
    <citation type="submission" date="2016-01" db="EMBL/GenBank/DDBJ databases">
        <authorList>
            <person name="Peeters C."/>
        </authorList>
    </citation>
    <scope>NUCLEOTIDE SEQUENCE [LARGE SCALE GENOMIC DNA]</scope>
    <source>
        <strain evidence="2">LMG 22937</strain>
    </source>
</reference>
<sequence>MVAQALQLRYLQTLTTIAGDKNPTIASPMPMDSTTSLLDKLKRD</sequence>
<accession>A0A158J5U1</accession>
<name>A0A158J5U1_9BURK</name>
<keyword evidence="3" id="KW-1185">Reference proteome</keyword>
<protein>
    <submittedName>
        <fullName evidence="2">Membrane protein</fullName>
    </submittedName>
</protein>
<evidence type="ECO:0000313" key="2">
    <source>
        <dbReference type="EMBL" id="SAL63690.1"/>
    </source>
</evidence>